<dbReference type="Gene3D" id="3.40.50.360">
    <property type="match status" value="1"/>
</dbReference>
<dbReference type="OrthoDB" id="9798454at2"/>
<dbReference type="Pfam" id="PF02525">
    <property type="entry name" value="Flavodoxin_2"/>
    <property type="match status" value="1"/>
</dbReference>
<keyword evidence="4" id="KW-1185">Reference proteome</keyword>
<dbReference type="PANTHER" id="PTHR47307">
    <property type="entry name" value="GLUTATHIONE-REGULATED POTASSIUM-EFFLUX SYSTEM ANCILLARY PROTEIN KEFG"/>
    <property type="match status" value="1"/>
</dbReference>
<evidence type="ECO:0000313" key="3">
    <source>
        <dbReference type="EMBL" id="AVR97672.1"/>
    </source>
</evidence>
<dbReference type="PANTHER" id="PTHR47307:SF1">
    <property type="entry name" value="GLUTATHIONE-REGULATED POTASSIUM-EFFLUX SYSTEM ANCILLARY PROTEIN KEFG"/>
    <property type="match status" value="1"/>
</dbReference>
<dbReference type="SUPFAM" id="SSF52218">
    <property type="entry name" value="Flavoproteins"/>
    <property type="match status" value="1"/>
</dbReference>
<proteinExistence type="predicted"/>
<gene>
    <name evidence="3" type="ORF">C9I28_20060</name>
</gene>
<evidence type="ECO:0000313" key="4">
    <source>
        <dbReference type="Proteomes" id="UP000240505"/>
    </source>
</evidence>
<dbReference type="InterPro" id="IPR029039">
    <property type="entry name" value="Flavoprotein-like_sf"/>
</dbReference>
<accession>A0A2R4CDP3</accession>
<evidence type="ECO:0000259" key="2">
    <source>
        <dbReference type="Pfam" id="PF02525"/>
    </source>
</evidence>
<dbReference type="GO" id="GO:0010181">
    <property type="term" value="F:FMN binding"/>
    <property type="evidence" value="ECO:0007669"/>
    <property type="project" value="TreeGrafter"/>
</dbReference>
<dbReference type="KEGG" id="masz:C9I28_20060"/>
<keyword evidence="1" id="KW-0560">Oxidoreductase</keyword>
<name>A0A2R4CDP3_9BURK</name>
<dbReference type="GO" id="GO:0003955">
    <property type="term" value="F:NAD(P)H dehydrogenase (quinone) activity"/>
    <property type="evidence" value="ECO:0007669"/>
    <property type="project" value="TreeGrafter"/>
</dbReference>
<protein>
    <submittedName>
        <fullName evidence="3">NAD(P)H dehydrogenase</fullName>
    </submittedName>
</protein>
<sequence length="181" mass="19410">MKTLILSAHPNPEQSRANEALLAAAAPHATIVRLAHEYPDGAIDAAGEAARVLAHDNLVLQFPLQWYAPPALLKDWLDAVLTRMVYVHADTEGRQLAGRKLLVALTAGAPEDAYRADGRNGFTLAQLLRPLEATARRCGMDWLPPFAVYDVREPSPDALADAGARYAAALAALAEDRALAA</sequence>
<organism evidence="3 4">
    <name type="scientific">Pseudoduganella armeniaca</name>
    <dbReference type="NCBI Taxonomy" id="2072590"/>
    <lineage>
        <taxon>Bacteria</taxon>
        <taxon>Pseudomonadati</taxon>
        <taxon>Pseudomonadota</taxon>
        <taxon>Betaproteobacteria</taxon>
        <taxon>Burkholderiales</taxon>
        <taxon>Oxalobacteraceae</taxon>
        <taxon>Telluria group</taxon>
        <taxon>Pseudoduganella</taxon>
    </lineage>
</organism>
<dbReference type="Proteomes" id="UP000240505">
    <property type="component" value="Chromosome"/>
</dbReference>
<reference evidence="3 4" key="1">
    <citation type="submission" date="2018-03" db="EMBL/GenBank/DDBJ databases">
        <title>Massilia armeniaca sp. nov., isolated from desert soil.</title>
        <authorList>
            <person name="Huang H."/>
            <person name="Ren M."/>
        </authorList>
    </citation>
    <scope>NUCLEOTIDE SEQUENCE [LARGE SCALE GENOMIC DNA]</scope>
    <source>
        <strain evidence="3 4">ZMN-3</strain>
    </source>
</reference>
<feature type="domain" description="Flavodoxin-like fold" evidence="2">
    <location>
        <begin position="1"/>
        <end position="168"/>
    </location>
</feature>
<evidence type="ECO:0000256" key="1">
    <source>
        <dbReference type="ARBA" id="ARBA00023002"/>
    </source>
</evidence>
<dbReference type="InterPro" id="IPR003680">
    <property type="entry name" value="Flavodoxin_fold"/>
</dbReference>
<dbReference type="EMBL" id="CP028324">
    <property type="protein sequence ID" value="AVR97672.1"/>
    <property type="molecule type" value="Genomic_DNA"/>
</dbReference>
<dbReference type="RefSeq" id="WP_107143013.1">
    <property type="nucleotide sequence ID" value="NZ_CP028324.1"/>
</dbReference>
<dbReference type="AlphaFoldDB" id="A0A2R4CDP3"/>
<dbReference type="InterPro" id="IPR046980">
    <property type="entry name" value="KefG/KefF"/>
</dbReference>
<dbReference type="GO" id="GO:0009055">
    <property type="term" value="F:electron transfer activity"/>
    <property type="evidence" value="ECO:0007669"/>
    <property type="project" value="TreeGrafter"/>
</dbReference>